<dbReference type="AlphaFoldDB" id="A0A4R5CJT1"/>
<proteinExistence type="predicted"/>
<name>A0A4R5CJT1_9FLAO</name>
<evidence type="ECO:0000313" key="1">
    <source>
        <dbReference type="EMBL" id="TDD98613.1"/>
    </source>
</evidence>
<sequence length="86" mass="10275">MDLKEQLHNKQVSDTVNCFSDKIKEIGEKHKEYCEENEIDFVKNIMLIYDIHNFKYSYIKEVTFEIKAEVLEAFKECMAKYSVKAK</sequence>
<comment type="caution">
    <text evidence="1">The sequence shown here is derived from an EMBL/GenBank/DDBJ whole genome shotgun (WGS) entry which is preliminary data.</text>
</comment>
<organism evidence="1 2">
    <name type="scientific">Flavobacterium cellulosilyticum</name>
    <dbReference type="NCBI Taxonomy" id="2541731"/>
    <lineage>
        <taxon>Bacteria</taxon>
        <taxon>Pseudomonadati</taxon>
        <taxon>Bacteroidota</taxon>
        <taxon>Flavobacteriia</taxon>
        <taxon>Flavobacteriales</taxon>
        <taxon>Flavobacteriaceae</taxon>
        <taxon>Flavobacterium</taxon>
    </lineage>
</organism>
<evidence type="ECO:0000313" key="2">
    <source>
        <dbReference type="Proteomes" id="UP000295479"/>
    </source>
</evidence>
<dbReference type="EMBL" id="SMFK01000002">
    <property type="protein sequence ID" value="TDD98613.1"/>
    <property type="molecule type" value="Genomic_DNA"/>
</dbReference>
<keyword evidence="2" id="KW-1185">Reference proteome</keyword>
<dbReference type="Proteomes" id="UP000295479">
    <property type="component" value="Unassembled WGS sequence"/>
</dbReference>
<protein>
    <submittedName>
        <fullName evidence="1">Uncharacterized protein</fullName>
    </submittedName>
</protein>
<dbReference type="RefSeq" id="WP_132002580.1">
    <property type="nucleotide sequence ID" value="NZ_SMFK01000002.1"/>
</dbReference>
<gene>
    <name evidence="1" type="ORF">E0F76_05670</name>
</gene>
<accession>A0A4R5CJT1</accession>
<reference evidence="1 2" key="1">
    <citation type="submission" date="2019-03" db="EMBL/GenBank/DDBJ databases">
        <title>Flavobacterium AR-3-4 sp. nov. isolated from arctic soil.</title>
        <authorList>
            <person name="Chaudhary D.K."/>
        </authorList>
    </citation>
    <scope>NUCLEOTIDE SEQUENCE [LARGE SCALE GENOMIC DNA]</scope>
    <source>
        <strain evidence="1 2">AR-3-4</strain>
    </source>
</reference>